<reference evidence="2 3" key="1">
    <citation type="submission" date="2013-06" db="EMBL/GenBank/DDBJ databases">
        <title>Whole genome shotgun sequence of Bacillus selenatarsenatis SF-1.</title>
        <authorList>
            <person name="Kuroda M."/>
            <person name="Sei K."/>
            <person name="Yamashita M."/>
            <person name="Ike M."/>
        </authorList>
    </citation>
    <scope>NUCLEOTIDE SEQUENCE [LARGE SCALE GENOMIC DNA]</scope>
    <source>
        <strain evidence="2 3">SF-1</strain>
    </source>
</reference>
<sequence>MLKSTQKDRLLVGSSILSGVMSTVILGLTIYHNAKVQNKLDKLRKD</sequence>
<feature type="transmembrane region" description="Helical" evidence="1">
    <location>
        <begin position="12"/>
        <end position="34"/>
    </location>
</feature>
<accession>A0A0A8WZR8</accession>
<keyword evidence="1" id="KW-1133">Transmembrane helix</keyword>
<keyword evidence="1" id="KW-0812">Transmembrane</keyword>
<gene>
    <name evidence="2" type="ORF">SAMD00020551_0588</name>
</gene>
<evidence type="ECO:0000313" key="2">
    <source>
        <dbReference type="EMBL" id="GAM12454.1"/>
    </source>
</evidence>
<keyword evidence="3" id="KW-1185">Reference proteome</keyword>
<dbReference type="RefSeq" id="WP_156972589.1">
    <property type="nucleotide sequence ID" value="NZ_BASE01000012.1"/>
</dbReference>
<name>A0A0A8WZR8_MESS1</name>
<keyword evidence="1" id="KW-0472">Membrane</keyword>
<dbReference type="Proteomes" id="UP000031014">
    <property type="component" value="Unassembled WGS sequence"/>
</dbReference>
<evidence type="ECO:0000313" key="3">
    <source>
        <dbReference type="Proteomes" id="UP000031014"/>
    </source>
</evidence>
<organism evidence="2 3">
    <name type="scientific">Mesobacillus selenatarsenatis (strain DSM 18680 / JCM 14380 / FERM P-15431 / SF-1)</name>
    <dbReference type="NCBI Taxonomy" id="1321606"/>
    <lineage>
        <taxon>Bacteria</taxon>
        <taxon>Bacillati</taxon>
        <taxon>Bacillota</taxon>
        <taxon>Bacilli</taxon>
        <taxon>Bacillales</taxon>
        <taxon>Bacillaceae</taxon>
        <taxon>Mesobacillus</taxon>
    </lineage>
</organism>
<evidence type="ECO:0000256" key="1">
    <source>
        <dbReference type="SAM" id="Phobius"/>
    </source>
</evidence>
<comment type="caution">
    <text evidence="2">The sequence shown here is derived from an EMBL/GenBank/DDBJ whole genome shotgun (WGS) entry which is preliminary data.</text>
</comment>
<protein>
    <submittedName>
        <fullName evidence="2">Uncharacterized protein</fullName>
    </submittedName>
</protein>
<dbReference type="AlphaFoldDB" id="A0A0A8WZR8"/>
<proteinExistence type="predicted"/>
<dbReference type="EMBL" id="BASE01000012">
    <property type="protein sequence ID" value="GAM12454.1"/>
    <property type="molecule type" value="Genomic_DNA"/>
</dbReference>